<keyword evidence="3" id="KW-1185">Reference proteome</keyword>
<dbReference type="AlphaFoldDB" id="A0A8S1TAP0"/>
<gene>
    <name evidence="2" type="ORF">PPENT_87.1.T0170091</name>
</gene>
<feature type="compositionally biased region" description="Basic and acidic residues" evidence="1">
    <location>
        <begin position="59"/>
        <end position="77"/>
    </location>
</feature>
<feature type="region of interest" description="Disordered" evidence="1">
    <location>
        <begin position="59"/>
        <end position="84"/>
    </location>
</feature>
<dbReference type="EMBL" id="CAJJDO010000017">
    <property type="protein sequence ID" value="CAD8147692.1"/>
    <property type="molecule type" value="Genomic_DNA"/>
</dbReference>
<accession>A0A8S1TAP0</accession>
<comment type="caution">
    <text evidence="2">The sequence shown here is derived from an EMBL/GenBank/DDBJ whole genome shotgun (WGS) entry which is preliminary data.</text>
</comment>
<dbReference type="Proteomes" id="UP000689195">
    <property type="component" value="Unassembled WGS sequence"/>
</dbReference>
<organism evidence="2 3">
    <name type="scientific">Paramecium pentaurelia</name>
    <dbReference type="NCBI Taxonomy" id="43138"/>
    <lineage>
        <taxon>Eukaryota</taxon>
        <taxon>Sar</taxon>
        <taxon>Alveolata</taxon>
        <taxon>Ciliophora</taxon>
        <taxon>Intramacronucleata</taxon>
        <taxon>Oligohymenophorea</taxon>
        <taxon>Peniculida</taxon>
        <taxon>Parameciidae</taxon>
        <taxon>Paramecium</taxon>
    </lineage>
</organism>
<evidence type="ECO:0000256" key="1">
    <source>
        <dbReference type="SAM" id="MobiDB-lite"/>
    </source>
</evidence>
<evidence type="ECO:0000313" key="2">
    <source>
        <dbReference type="EMBL" id="CAD8147692.1"/>
    </source>
</evidence>
<protein>
    <submittedName>
        <fullName evidence="2">Uncharacterized protein</fullName>
    </submittedName>
</protein>
<reference evidence="2" key="1">
    <citation type="submission" date="2021-01" db="EMBL/GenBank/DDBJ databases">
        <authorList>
            <consortium name="Genoscope - CEA"/>
            <person name="William W."/>
        </authorList>
    </citation>
    <scope>NUCLEOTIDE SEQUENCE</scope>
</reference>
<evidence type="ECO:0000313" key="3">
    <source>
        <dbReference type="Proteomes" id="UP000689195"/>
    </source>
</evidence>
<proteinExistence type="predicted"/>
<name>A0A8S1TAP0_9CILI</name>
<sequence length="117" mass="13743">MIRNISQKQYKNNIVQKNTKKEIQQIYKLVLLLQHLDNDLDLLQEEFLVASKDEVNKNCKNKSTDKLKGKGIGEQKKFKTQKPPLCQQGIQTLDEETHSFDKDFLASNKREKKKRIL</sequence>
<dbReference type="OrthoDB" id="10381536at2759"/>